<evidence type="ECO:0000313" key="1">
    <source>
        <dbReference type="EMBL" id="VEL20280.1"/>
    </source>
</evidence>
<comment type="caution">
    <text evidence="1">The sequence shown here is derived from an EMBL/GenBank/DDBJ whole genome shotgun (WGS) entry which is preliminary data.</text>
</comment>
<sequence length="84" mass="8918">MLAVPRFPDLSGNIASPDAARSNYSLELSGDARSGSFWPVMARLKSATFGKTMLPPKPIRVLANVECSLDMASVLSTPPEGVEP</sequence>
<organism evidence="1 2">
    <name type="scientific">Protopolystoma xenopodis</name>
    <dbReference type="NCBI Taxonomy" id="117903"/>
    <lineage>
        <taxon>Eukaryota</taxon>
        <taxon>Metazoa</taxon>
        <taxon>Spiralia</taxon>
        <taxon>Lophotrochozoa</taxon>
        <taxon>Platyhelminthes</taxon>
        <taxon>Monogenea</taxon>
        <taxon>Polyopisthocotylea</taxon>
        <taxon>Polystomatidea</taxon>
        <taxon>Polystomatidae</taxon>
        <taxon>Protopolystoma</taxon>
    </lineage>
</organism>
<name>A0A448WU67_9PLAT</name>
<dbReference type="EMBL" id="CAAALY010045684">
    <property type="protein sequence ID" value="VEL20280.1"/>
    <property type="molecule type" value="Genomic_DNA"/>
</dbReference>
<reference evidence="1" key="1">
    <citation type="submission" date="2018-11" db="EMBL/GenBank/DDBJ databases">
        <authorList>
            <consortium name="Pathogen Informatics"/>
        </authorList>
    </citation>
    <scope>NUCLEOTIDE SEQUENCE</scope>
</reference>
<accession>A0A448WU67</accession>
<proteinExistence type="predicted"/>
<dbReference type="AlphaFoldDB" id="A0A448WU67"/>
<gene>
    <name evidence="1" type="ORF">PXEA_LOCUS13720</name>
</gene>
<evidence type="ECO:0000313" key="2">
    <source>
        <dbReference type="Proteomes" id="UP000784294"/>
    </source>
</evidence>
<protein>
    <submittedName>
        <fullName evidence="1">Uncharacterized protein</fullName>
    </submittedName>
</protein>
<dbReference type="Proteomes" id="UP000784294">
    <property type="component" value="Unassembled WGS sequence"/>
</dbReference>
<keyword evidence="2" id="KW-1185">Reference proteome</keyword>